<reference evidence="1 2" key="1">
    <citation type="journal article" date="2016" name="Mol. Biol. Evol.">
        <title>Comparative Genomics of Early-Diverging Mushroom-Forming Fungi Provides Insights into the Origins of Lignocellulose Decay Capabilities.</title>
        <authorList>
            <person name="Nagy L.G."/>
            <person name="Riley R."/>
            <person name="Tritt A."/>
            <person name="Adam C."/>
            <person name="Daum C."/>
            <person name="Floudas D."/>
            <person name="Sun H."/>
            <person name="Yadav J.S."/>
            <person name="Pangilinan J."/>
            <person name="Larsson K.H."/>
            <person name="Matsuura K."/>
            <person name="Barry K."/>
            <person name="Labutti K."/>
            <person name="Kuo R."/>
            <person name="Ohm R.A."/>
            <person name="Bhattacharya S.S."/>
            <person name="Shirouzu T."/>
            <person name="Yoshinaga Y."/>
            <person name="Martin F.M."/>
            <person name="Grigoriev I.V."/>
            <person name="Hibbett D.S."/>
        </authorList>
    </citation>
    <scope>NUCLEOTIDE SEQUENCE [LARGE SCALE GENOMIC DNA]</scope>
    <source>
        <strain evidence="1 2">TUFC12733</strain>
    </source>
</reference>
<dbReference type="Proteomes" id="UP000076738">
    <property type="component" value="Unassembled WGS sequence"/>
</dbReference>
<evidence type="ECO:0000313" key="1">
    <source>
        <dbReference type="EMBL" id="KZO98925.1"/>
    </source>
</evidence>
<dbReference type="AlphaFoldDB" id="A0A167PLL0"/>
<sequence>MTHGRAPAPSKGTLCTSASSTVHASAPGQALHVLVARCSRARCQKDSPSFLRAPARTTLARSRERPLQPKGRSYGVPQLSERRLRDRSGTPRHLLFVVHTLVSILRSRNAFRFSYHLGAVTPVTFQRKSASQQPISSLCSPLNKHIPPLLRSPLQRYPSP</sequence>
<name>A0A167PLL0_CALVF</name>
<accession>A0A167PLL0</accession>
<organism evidence="1 2">
    <name type="scientific">Calocera viscosa (strain TUFC12733)</name>
    <dbReference type="NCBI Taxonomy" id="1330018"/>
    <lineage>
        <taxon>Eukaryota</taxon>
        <taxon>Fungi</taxon>
        <taxon>Dikarya</taxon>
        <taxon>Basidiomycota</taxon>
        <taxon>Agaricomycotina</taxon>
        <taxon>Dacrymycetes</taxon>
        <taxon>Dacrymycetales</taxon>
        <taxon>Dacrymycetaceae</taxon>
        <taxon>Calocera</taxon>
    </lineage>
</organism>
<protein>
    <submittedName>
        <fullName evidence="1">Uncharacterized protein</fullName>
    </submittedName>
</protein>
<evidence type="ECO:0000313" key="2">
    <source>
        <dbReference type="Proteomes" id="UP000076738"/>
    </source>
</evidence>
<dbReference type="EMBL" id="KV417274">
    <property type="protein sequence ID" value="KZO98925.1"/>
    <property type="molecule type" value="Genomic_DNA"/>
</dbReference>
<keyword evidence="2" id="KW-1185">Reference proteome</keyword>
<proteinExistence type="predicted"/>
<gene>
    <name evidence="1" type="ORF">CALVIDRAFT_427729</name>
</gene>